<dbReference type="InterPro" id="IPR001179">
    <property type="entry name" value="PPIase_FKBP_dom"/>
</dbReference>
<evidence type="ECO:0000256" key="16">
    <source>
        <dbReference type="SAM" id="MobiDB-lite"/>
    </source>
</evidence>
<evidence type="ECO:0000256" key="5">
    <source>
        <dbReference type="ARBA" id="ARBA00022618"/>
    </source>
</evidence>
<feature type="region of interest" description="Disordered" evidence="16">
    <location>
        <begin position="414"/>
        <end position="441"/>
    </location>
</feature>
<feature type="compositionally biased region" description="Low complexity" evidence="16">
    <location>
        <begin position="432"/>
        <end position="441"/>
    </location>
</feature>
<keyword evidence="12" id="KW-0963">Cytoplasm</keyword>
<dbReference type="PROSITE" id="PS50059">
    <property type="entry name" value="FKBP_PPIASE"/>
    <property type="match status" value="1"/>
</dbReference>
<dbReference type="GO" id="GO:0043022">
    <property type="term" value="F:ribosome binding"/>
    <property type="evidence" value="ECO:0007669"/>
    <property type="project" value="TreeGrafter"/>
</dbReference>
<dbReference type="PANTHER" id="PTHR30560">
    <property type="entry name" value="TRIGGER FACTOR CHAPERONE AND PEPTIDYL-PROLYL CIS/TRANS ISOMERASE"/>
    <property type="match status" value="1"/>
</dbReference>
<evidence type="ECO:0000256" key="6">
    <source>
        <dbReference type="ARBA" id="ARBA00023110"/>
    </source>
</evidence>
<keyword evidence="8 12" id="KW-0413">Isomerase</keyword>
<dbReference type="Proteomes" id="UP000886879">
    <property type="component" value="Unassembled WGS sequence"/>
</dbReference>
<keyword evidence="9 12" id="KW-0131">Cell cycle</keyword>
<evidence type="ECO:0000256" key="4">
    <source>
        <dbReference type="ARBA" id="ARBA00016902"/>
    </source>
</evidence>
<keyword evidence="5 12" id="KW-0132">Cell division</keyword>
<evidence type="ECO:0000256" key="7">
    <source>
        <dbReference type="ARBA" id="ARBA00023186"/>
    </source>
</evidence>
<keyword evidence="15" id="KW-0175">Coiled coil</keyword>
<comment type="caution">
    <text evidence="18">The sequence shown here is derived from an EMBL/GenBank/DDBJ whole genome shotgun (WGS) entry which is preliminary data.</text>
</comment>
<evidence type="ECO:0000256" key="12">
    <source>
        <dbReference type="HAMAP-Rule" id="MF_00303"/>
    </source>
</evidence>
<dbReference type="InterPro" id="IPR046357">
    <property type="entry name" value="PPIase_dom_sf"/>
</dbReference>
<dbReference type="Pfam" id="PF05697">
    <property type="entry name" value="Trigger_N"/>
    <property type="match status" value="1"/>
</dbReference>
<dbReference type="SUPFAM" id="SSF102735">
    <property type="entry name" value="Trigger factor ribosome-binding domain"/>
    <property type="match status" value="1"/>
</dbReference>
<dbReference type="Gene3D" id="3.30.70.1050">
    <property type="entry name" value="Trigger factor ribosome-binding domain"/>
    <property type="match status" value="1"/>
</dbReference>
<evidence type="ECO:0000259" key="17">
    <source>
        <dbReference type="PROSITE" id="PS50059"/>
    </source>
</evidence>
<evidence type="ECO:0000256" key="14">
    <source>
        <dbReference type="RuleBase" id="RU003914"/>
    </source>
</evidence>
<evidence type="ECO:0000256" key="15">
    <source>
        <dbReference type="SAM" id="Coils"/>
    </source>
</evidence>
<dbReference type="PIRSF" id="PIRSF003095">
    <property type="entry name" value="Trigger_factor"/>
    <property type="match status" value="1"/>
</dbReference>
<keyword evidence="7 12" id="KW-0143">Chaperone</keyword>
<dbReference type="Gene3D" id="1.10.3120.10">
    <property type="entry name" value="Trigger factor, C-terminal domain"/>
    <property type="match status" value="1"/>
</dbReference>
<evidence type="ECO:0000256" key="2">
    <source>
        <dbReference type="ARBA" id="ARBA00005464"/>
    </source>
</evidence>
<sequence>MNIKSNEKKENSAIELVIEVSAAEFDAAINKVYNKQKKNIMVPGFRKGKVPRKMVEKMYGEQVFFEDAVEEAYPAAYDAALKEAGIVPVAYPKLEIVEVSKDGFTFKALVTVQPEASVKEYKGLVVAKPEVKVTAADVKAEMKPYIDRASRLVSVDRKAKKGDVAVIDFEGFKDGVAFEGGKGENYSLELGSGSFVPGFEEQVIGMKAGEEKDLDITFPENYTADLAGAAVVFKVKVNEVKERQEPTLDDEFAKDVSEFDTLDEFKKDLKEKLKARRQEQAERDYEAAVIDALLDNLVCDVPEAMVDYRADKMVEEQAMRMQQNGLNFQDYLKYMGLSMDDVRAQAKTAADRTVRTALALDAVAKAEGIEVTQEELDAEVKRLAEQFHVTEDQVRELTNPDDMKQDLASKKALELVKSSAKKPAKKKEEAQAESAEAQTEE</sequence>
<dbReference type="InterPro" id="IPR036611">
    <property type="entry name" value="Trigger_fac_ribosome-bd_sf"/>
</dbReference>
<evidence type="ECO:0000313" key="19">
    <source>
        <dbReference type="Proteomes" id="UP000886879"/>
    </source>
</evidence>
<dbReference type="GO" id="GO:0005737">
    <property type="term" value="C:cytoplasm"/>
    <property type="evidence" value="ECO:0007669"/>
    <property type="project" value="UniProtKB-SubCell"/>
</dbReference>
<evidence type="ECO:0000256" key="9">
    <source>
        <dbReference type="ARBA" id="ARBA00023306"/>
    </source>
</evidence>
<dbReference type="Gene3D" id="3.10.50.40">
    <property type="match status" value="1"/>
</dbReference>
<dbReference type="GO" id="GO:0044183">
    <property type="term" value="F:protein folding chaperone"/>
    <property type="evidence" value="ECO:0007669"/>
    <property type="project" value="TreeGrafter"/>
</dbReference>
<evidence type="ECO:0000256" key="3">
    <source>
        <dbReference type="ARBA" id="ARBA00013194"/>
    </source>
</evidence>
<dbReference type="GO" id="GO:0015031">
    <property type="term" value="P:protein transport"/>
    <property type="evidence" value="ECO:0007669"/>
    <property type="project" value="UniProtKB-UniRule"/>
</dbReference>
<dbReference type="InterPro" id="IPR027304">
    <property type="entry name" value="Trigger_fact/SurA_dom_sf"/>
</dbReference>
<dbReference type="GO" id="GO:0043335">
    <property type="term" value="P:protein unfolding"/>
    <property type="evidence" value="ECO:0007669"/>
    <property type="project" value="TreeGrafter"/>
</dbReference>
<comment type="similarity">
    <text evidence="2 12 14">Belongs to the FKBP-type PPIase family. Tig subfamily.</text>
</comment>
<dbReference type="FunFam" id="3.10.50.40:FF:000001">
    <property type="entry name" value="Trigger factor"/>
    <property type="match status" value="1"/>
</dbReference>
<evidence type="ECO:0000256" key="10">
    <source>
        <dbReference type="ARBA" id="ARBA00024849"/>
    </source>
</evidence>
<dbReference type="PANTHER" id="PTHR30560:SF3">
    <property type="entry name" value="TRIGGER FACTOR-LIKE PROTEIN TIG, CHLOROPLASTIC"/>
    <property type="match status" value="1"/>
</dbReference>
<proteinExistence type="inferred from homology"/>
<dbReference type="NCBIfam" id="TIGR00115">
    <property type="entry name" value="tig"/>
    <property type="match status" value="1"/>
</dbReference>
<evidence type="ECO:0000256" key="8">
    <source>
        <dbReference type="ARBA" id="ARBA00023235"/>
    </source>
</evidence>
<dbReference type="SUPFAM" id="SSF54534">
    <property type="entry name" value="FKBP-like"/>
    <property type="match status" value="1"/>
</dbReference>
<comment type="domain">
    <text evidence="12">Consists of 3 domains; the N-terminus binds the ribosome, the middle domain has PPIase activity, while the C-terminus has intrinsic chaperone activity on its own.</text>
</comment>
<organism evidence="18 19">
    <name type="scientific">Candidatus Enterenecus faecium</name>
    <dbReference type="NCBI Taxonomy" id="2840780"/>
    <lineage>
        <taxon>Bacteria</taxon>
        <taxon>Bacillati</taxon>
        <taxon>Bacillota</taxon>
        <taxon>Clostridia</taxon>
        <taxon>Eubacteriales</taxon>
        <taxon>Candidatus Enterenecus</taxon>
    </lineage>
</organism>
<name>A0A9D1CHG3_9FIRM</name>
<comment type="subcellular location">
    <subcellularLocation>
        <location evidence="12">Cytoplasm</location>
    </subcellularLocation>
    <text evidence="12">About half TF is bound to the ribosome near the polypeptide exit tunnel while the other half is free in the cytoplasm.</text>
</comment>
<dbReference type="InterPro" id="IPR005215">
    <property type="entry name" value="Trig_fac"/>
</dbReference>
<feature type="coiled-coil region" evidence="15">
    <location>
        <begin position="366"/>
        <end position="393"/>
    </location>
</feature>
<protein>
    <recommendedName>
        <fullName evidence="4 12">Trigger factor</fullName>
        <shortName evidence="12">TF</shortName>
        <ecNumber evidence="3 12">5.2.1.8</ecNumber>
    </recommendedName>
    <alternativeName>
        <fullName evidence="11 12">PPIase</fullName>
    </alternativeName>
</protein>
<dbReference type="InterPro" id="IPR037041">
    <property type="entry name" value="Trigger_fac_C_sf"/>
</dbReference>
<comment type="function">
    <text evidence="10 12">Involved in protein export. Acts as a chaperone by maintaining the newly synthesized protein in an open conformation. Functions as a peptidyl-prolyl cis-trans isomerase.</text>
</comment>
<reference evidence="18" key="1">
    <citation type="submission" date="2020-10" db="EMBL/GenBank/DDBJ databases">
        <authorList>
            <person name="Gilroy R."/>
        </authorList>
    </citation>
    <scope>NUCLEOTIDE SEQUENCE</scope>
    <source>
        <strain evidence="18">ChiGjej2B2-12916</strain>
    </source>
</reference>
<reference evidence="18" key="2">
    <citation type="journal article" date="2021" name="PeerJ">
        <title>Extensive microbial diversity within the chicken gut microbiome revealed by metagenomics and culture.</title>
        <authorList>
            <person name="Gilroy R."/>
            <person name="Ravi A."/>
            <person name="Getino M."/>
            <person name="Pursley I."/>
            <person name="Horton D.L."/>
            <person name="Alikhan N.F."/>
            <person name="Baker D."/>
            <person name="Gharbi K."/>
            <person name="Hall N."/>
            <person name="Watson M."/>
            <person name="Adriaenssens E.M."/>
            <person name="Foster-Nyarko E."/>
            <person name="Jarju S."/>
            <person name="Secka A."/>
            <person name="Antonio M."/>
            <person name="Oren A."/>
            <person name="Chaudhuri R.R."/>
            <person name="La Ragione R."/>
            <person name="Hildebrand F."/>
            <person name="Pallen M.J."/>
        </authorList>
    </citation>
    <scope>NUCLEOTIDE SEQUENCE</scope>
    <source>
        <strain evidence="18">ChiGjej2B2-12916</strain>
    </source>
</reference>
<feature type="domain" description="PPIase FKBP-type" evidence="17">
    <location>
        <begin position="162"/>
        <end position="241"/>
    </location>
</feature>
<dbReference type="Pfam" id="PF05698">
    <property type="entry name" value="Trigger_C"/>
    <property type="match status" value="1"/>
</dbReference>
<dbReference type="InterPro" id="IPR008880">
    <property type="entry name" value="Trigger_fac_C"/>
</dbReference>
<keyword evidence="6 12" id="KW-0697">Rotamase</keyword>
<dbReference type="EC" id="5.2.1.8" evidence="3 12"/>
<gene>
    <name evidence="12" type="primary">tig</name>
    <name evidence="18" type="ORF">IAD31_08190</name>
</gene>
<dbReference type="GO" id="GO:0003755">
    <property type="term" value="F:peptidyl-prolyl cis-trans isomerase activity"/>
    <property type="evidence" value="ECO:0007669"/>
    <property type="project" value="UniProtKB-UniRule"/>
</dbReference>
<dbReference type="AlphaFoldDB" id="A0A9D1CHG3"/>
<evidence type="ECO:0000256" key="13">
    <source>
        <dbReference type="PROSITE-ProRule" id="PRU00277"/>
    </source>
</evidence>
<accession>A0A9D1CHG3</accession>
<dbReference type="SUPFAM" id="SSF109998">
    <property type="entry name" value="Triger factor/SurA peptide-binding domain-like"/>
    <property type="match status" value="1"/>
</dbReference>
<dbReference type="EMBL" id="DVFO01000090">
    <property type="protein sequence ID" value="HIQ61552.1"/>
    <property type="molecule type" value="Genomic_DNA"/>
</dbReference>
<dbReference type="GO" id="GO:0051083">
    <property type="term" value="P:'de novo' cotranslational protein folding"/>
    <property type="evidence" value="ECO:0007669"/>
    <property type="project" value="TreeGrafter"/>
</dbReference>
<evidence type="ECO:0000256" key="1">
    <source>
        <dbReference type="ARBA" id="ARBA00000971"/>
    </source>
</evidence>
<evidence type="ECO:0000313" key="18">
    <source>
        <dbReference type="EMBL" id="HIQ61552.1"/>
    </source>
</evidence>
<dbReference type="HAMAP" id="MF_00303">
    <property type="entry name" value="Trigger_factor_Tig"/>
    <property type="match status" value="1"/>
</dbReference>
<evidence type="ECO:0000256" key="11">
    <source>
        <dbReference type="ARBA" id="ARBA00029986"/>
    </source>
</evidence>
<comment type="catalytic activity">
    <reaction evidence="1 12 13">
        <text>[protein]-peptidylproline (omega=180) = [protein]-peptidylproline (omega=0)</text>
        <dbReference type="Rhea" id="RHEA:16237"/>
        <dbReference type="Rhea" id="RHEA-COMP:10747"/>
        <dbReference type="Rhea" id="RHEA-COMP:10748"/>
        <dbReference type="ChEBI" id="CHEBI:83833"/>
        <dbReference type="ChEBI" id="CHEBI:83834"/>
        <dbReference type="EC" id="5.2.1.8"/>
    </reaction>
</comment>
<dbReference type="GO" id="GO:0051301">
    <property type="term" value="P:cell division"/>
    <property type="evidence" value="ECO:0007669"/>
    <property type="project" value="UniProtKB-KW"/>
</dbReference>
<dbReference type="Pfam" id="PF00254">
    <property type="entry name" value="FKBP_C"/>
    <property type="match status" value="1"/>
</dbReference>
<dbReference type="InterPro" id="IPR008881">
    <property type="entry name" value="Trigger_fac_ribosome-bd_bac"/>
</dbReference>